<dbReference type="InterPro" id="IPR036908">
    <property type="entry name" value="RlpA-like_sf"/>
</dbReference>
<dbReference type="InterPro" id="IPR009009">
    <property type="entry name" value="RlpA-like_DPBB"/>
</dbReference>
<dbReference type="InterPro" id="IPR034718">
    <property type="entry name" value="RlpA"/>
</dbReference>
<evidence type="ECO:0000256" key="1">
    <source>
        <dbReference type="ARBA" id="ARBA00022729"/>
    </source>
</evidence>
<dbReference type="RefSeq" id="WP_418892053.1">
    <property type="nucleotide sequence ID" value="NZ_JBEUWX010000003.1"/>
</dbReference>
<dbReference type="Pfam" id="PF05036">
    <property type="entry name" value="SPOR"/>
    <property type="match status" value="1"/>
</dbReference>
<dbReference type="InterPro" id="IPR012997">
    <property type="entry name" value="RplA"/>
</dbReference>
<proteinExistence type="inferred from homology"/>
<comment type="caution">
    <text evidence="8">The sequence shown here is derived from an EMBL/GenBank/DDBJ whole genome shotgun (WGS) entry which is preliminary data.</text>
</comment>
<evidence type="ECO:0000256" key="6">
    <source>
        <dbReference type="SAM" id="MobiDB-lite"/>
    </source>
</evidence>
<dbReference type="PROSITE" id="PS51724">
    <property type="entry name" value="SPOR"/>
    <property type="match status" value="1"/>
</dbReference>
<dbReference type="Gene3D" id="3.30.70.1070">
    <property type="entry name" value="Sporulation related repeat"/>
    <property type="match status" value="1"/>
</dbReference>
<organism evidence="8 9">
    <name type="scientific">Dentiradicibacter hellwigii</name>
    <dbReference type="NCBI Taxonomy" id="3149053"/>
    <lineage>
        <taxon>Bacteria</taxon>
        <taxon>Pseudomonadati</taxon>
        <taxon>Pseudomonadota</taxon>
        <taxon>Betaproteobacteria</taxon>
        <taxon>Rhodocyclales</taxon>
        <taxon>Rhodocyclaceae</taxon>
        <taxon>Dentiradicibacter</taxon>
    </lineage>
</organism>
<feature type="domain" description="SPOR" evidence="7">
    <location>
        <begin position="292"/>
        <end position="372"/>
    </location>
</feature>
<dbReference type="InterPro" id="IPR036680">
    <property type="entry name" value="SPOR-like_sf"/>
</dbReference>
<dbReference type="Proteomes" id="UP001574673">
    <property type="component" value="Unassembled WGS sequence"/>
</dbReference>
<keyword evidence="2 4" id="KW-0456">Lyase</keyword>
<reference evidence="9" key="1">
    <citation type="submission" date="2024-06" db="EMBL/GenBank/DDBJ databases">
        <title>Radixoralia hellwigii gen. nov., sp nov., isolated from a root canal in the human oral cavity.</title>
        <authorList>
            <person name="Bartsch S."/>
            <person name="Wittmer A."/>
            <person name="Schulz A.-K."/>
            <person name="Neumann-Schaal M."/>
            <person name="Wolf J."/>
            <person name="Gronow S."/>
            <person name="Tennert C."/>
            <person name="Haecker G."/>
            <person name="Cieplik F."/>
            <person name="Al-Ahmad A."/>
        </authorList>
    </citation>
    <scope>NUCLEOTIDE SEQUENCE [LARGE SCALE GENOMIC DNA]</scope>
    <source>
        <strain evidence="9">Wk13</strain>
    </source>
</reference>
<accession>A0ABV4UH83</accession>
<dbReference type="SUPFAM" id="SSF50685">
    <property type="entry name" value="Barwin-like endoglucanases"/>
    <property type="match status" value="1"/>
</dbReference>
<keyword evidence="9" id="KW-1185">Reference proteome</keyword>
<dbReference type="EMBL" id="JBEUWX010000003">
    <property type="protein sequence ID" value="MFA9950967.1"/>
    <property type="molecule type" value="Genomic_DNA"/>
</dbReference>
<name>A0ABV4UH83_9RHOO</name>
<dbReference type="EC" id="4.2.2.-" evidence="4"/>
<evidence type="ECO:0000256" key="3">
    <source>
        <dbReference type="ARBA" id="ARBA00023316"/>
    </source>
</evidence>
<keyword evidence="1" id="KW-0732">Signal</keyword>
<dbReference type="SUPFAM" id="SSF110997">
    <property type="entry name" value="Sporulation related repeat"/>
    <property type="match status" value="1"/>
</dbReference>
<dbReference type="NCBIfam" id="TIGR00413">
    <property type="entry name" value="rlpA"/>
    <property type="match status" value="1"/>
</dbReference>
<evidence type="ECO:0000256" key="5">
    <source>
        <dbReference type="RuleBase" id="RU003495"/>
    </source>
</evidence>
<dbReference type="Gene3D" id="2.40.40.10">
    <property type="entry name" value="RlpA-like domain"/>
    <property type="match status" value="1"/>
</dbReference>
<dbReference type="PANTHER" id="PTHR34183:SF1">
    <property type="entry name" value="ENDOLYTIC PEPTIDOGLYCAN TRANSGLYCOSYLASE RLPA"/>
    <property type="match status" value="1"/>
</dbReference>
<comment type="similarity">
    <text evidence="4 5">Belongs to the RlpA family.</text>
</comment>
<gene>
    <name evidence="4" type="primary">rlpA</name>
    <name evidence="8" type="ORF">ABCS64_11630</name>
</gene>
<dbReference type="CDD" id="cd22268">
    <property type="entry name" value="DPBB_RlpA-like"/>
    <property type="match status" value="1"/>
</dbReference>
<sequence length="374" mass="40597">MIRQISALAALTSVLPAFVGVVLRRFFILVLVPCLLAACGGGERVRGGSGTDAVAASGKAESGDARSTRRGGGYYKDDGPGDEIPDNLDDLPDAVPRQEPLHRFANRPYNVFGKYYTPASHVRPFRQRGVASWYGKKFHGQKTSTGERYDMFAMTAAHPTLPLPSYARITNPANGKSVVVRVNDRGPFHSNRIIDLSYAAAHRLGYIKTGSTLVEVEAIVPGKNDGMSRLNEARLATSAPGAVYAYNQPPSQSSISRLPSPVADERDDIARIMAEKDKARDAAAADDEAPIRAPTSGIYLQIGAFASGDNAESLRAHLARELDWLNGVIHVIPSGRLYRVQVGPYAQRNEAEQAAEKIHRTYGGQKPRLVTYNR</sequence>
<feature type="region of interest" description="Disordered" evidence="6">
    <location>
        <begin position="44"/>
        <end position="86"/>
    </location>
</feature>
<evidence type="ECO:0000259" key="7">
    <source>
        <dbReference type="PROSITE" id="PS51724"/>
    </source>
</evidence>
<keyword evidence="3 4" id="KW-0961">Cell wall biogenesis/degradation</keyword>
<dbReference type="HAMAP" id="MF_02071">
    <property type="entry name" value="RlpA"/>
    <property type="match status" value="1"/>
</dbReference>
<evidence type="ECO:0000256" key="2">
    <source>
        <dbReference type="ARBA" id="ARBA00023239"/>
    </source>
</evidence>
<dbReference type="Pfam" id="PF03330">
    <property type="entry name" value="DPBB_1"/>
    <property type="match status" value="1"/>
</dbReference>
<dbReference type="PANTHER" id="PTHR34183">
    <property type="entry name" value="ENDOLYTIC PEPTIDOGLYCAN TRANSGLYCOSYLASE RLPA"/>
    <property type="match status" value="1"/>
</dbReference>
<comment type="function">
    <text evidence="4">Lytic transglycosylase with a strong preference for naked glycan strands that lack stem peptides.</text>
</comment>
<protein>
    <recommendedName>
        <fullName evidence="4">Endolytic peptidoglycan transglycosylase RlpA</fullName>
        <ecNumber evidence="4">4.2.2.-</ecNumber>
    </recommendedName>
</protein>
<dbReference type="InterPro" id="IPR007730">
    <property type="entry name" value="SPOR-like_dom"/>
</dbReference>
<evidence type="ECO:0000313" key="9">
    <source>
        <dbReference type="Proteomes" id="UP001574673"/>
    </source>
</evidence>
<evidence type="ECO:0000313" key="8">
    <source>
        <dbReference type="EMBL" id="MFA9950967.1"/>
    </source>
</evidence>
<evidence type="ECO:0000256" key="4">
    <source>
        <dbReference type="HAMAP-Rule" id="MF_02071"/>
    </source>
</evidence>